<reference evidence="4 5" key="1">
    <citation type="submission" date="2019-03" db="EMBL/GenBank/DDBJ databases">
        <title>Freshwater and sediment microbial communities from various areas in North America, analyzing microbe dynamics in response to fracking.</title>
        <authorList>
            <person name="Lamendella R."/>
        </authorList>
    </citation>
    <scope>NUCLEOTIDE SEQUENCE [LARGE SCALE GENOMIC DNA]</scope>
    <source>
        <strain evidence="4 5">175.2</strain>
    </source>
</reference>
<gene>
    <name evidence="4" type="ORF">EDC90_102017</name>
</gene>
<comment type="similarity">
    <text evidence="1">Belongs to the DinB family.</text>
</comment>
<organism evidence="4 5">
    <name type="scientific">Martelella mediterranea</name>
    <dbReference type="NCBI Taxonomy" id="293089"/>
    <lineage>
        <taxon>Bacteria</taxon>
        <taxon>Pseudomonadati</taxon>
        <taxon>Pseudomonadota</taxon>
        <taxon>Alphaproteobacteria</taxon>
        <taxon>Hyphomicrobiales</taxon>
        <taxon>Aurantimonadaceae</taxon>
        <taxon>Martelella</taxon>
    </lineage>
</organism>
<feature type="binding site" evidence="3">
    <location>
        <position position="133"/>
    </location>
    <ligand>
        <name>a divalent metal cation</name>
        <dbReference type="ChEBI" id="CHEBI:60240"/>
    </ligand>
</feature>
<feature type="binding site" evidence="3">
    <location>
        <position position="48"/>
    </location>
    <ligand>
        <name>a divalent metal cation</name>
        <dbReference type="ChEBI" id="CHEBI:60240"/>
    </ligand>
</feature>
<sequence length="170" mass="19679">MLQHYRMFAAYNSWANTRVYSAASSIAYEDFTRDLGAFFRSIQGTLNHILYADKVWMARFSGQNTGPAKLDTILHEDLKDLRLAREAEDRRIISFVDALTPEQLKGTFSYQRGNPPEFYTDSLEKALAHFFNHQTHHRGQLHMMFTMMGQPSLELDLIYFLRSESGTPFA</sequence>
<name>A0A4R3NQR5_9HYPH</name>
<evidence type="ECO:0000313" key="4">
    <source>
        <dbReference type="EMBL" id="TCT37126.1"/>
    </source>
</evidence>
<dbReference type="Pfam" id="PF05163">
    <property type="entry name" value="DinB"/>
    <property type="match status" value="1"/>
</dbReference>
<dbReference type="InterPro" id="IPR007837">
    <property type="entry name" value="DinB"/>
</dbReference>
<proteinExistence type="inferred from homology"/>
<evidence type="ECO:0000256" key="2">
    <source>
        <dbReference type="ARBA" id="ARBA00022723"/>
    </source>
</evidence>
<dbReference type="EMBL" id="SMAR01000020">
    <property type="protein sequence ID" value="TCT37126.1"/>
    <property type="molecule type" value="Genomic_DNA"/>
</dbReference>
<dbReference type="SUPFAM" id="SSF109854">
    <property type="entry name" value="DinB/YfiT-like putative metalloenzymes"/>
    <property type="match status" value="1"/>
</dbReference>
<dbReference type="AlphaFoldDB" id="A0A4R3NQR5"/>
<feature type="binding site" evidence="3">
    <location>
        <position position="137"/>
    </location>
    <ligand>
        <name>a divalent metal cation</name>
        <dbReference type="ChEBI" id="CHEBI:60240"/>
    </ligand>
</feature>
<dbReference type="GO" id="GO:0046872">
    <property type="term" value="F:metal ion binding"/>
    <property type="evidence" value="ECO:0007669"/>
    <property type="project" value="UniProtKB-KW"/>
</dbReference>
<dbReference type="PANTHER" id="PTHR37302">
    <property type="entry name" value="SLR1116 PROTEIN"/>
    <property type="match status" value="1"/>
</dbReference>
<evidence type="ECO:0000313" key="5">
    <source>
        <dbReference type="Proteomes" id="UP000295097"/>
    </source>
</evidence>
<keyword evidence="5" id="KW-1185">Reference proteome</keyword>
<dbReference type="PANTHER" id="PTHR37302:SF1">
    <property type="entry name" value="PROTEIN DINB"/>
    <property type="match status" value="1"/>
</dbReference>
<dbReference type="InterPro" id="IPR034660">
    <property type="entry name" value="DinB/YfiT-like"/>
</dbReference>
<dbReference type="Gene3D" id="1.20.120.450">
    <property type="entry name" value="dinb family like domain"/>
    <property type="match status" value="1"/>
</dbReference>
<evidence type="ECO:0000256" key="1">
    <source>
        <dbReference type="ARBA" id="ARBA00008635"/>
    </source>
</evidence>
<dbReference type="OrthoDB" id="9807509at2"/>
<keyword evidence="2 3" id="KW-0479">Metal-binding</keyword>
<protein>
    <submittedName>
        <fullName evidence="4">Putative damage-inducible protein DinB</fullName>
    </submittedName>
</protein>
<comment type="caution">
    <text evidence="4">The sequence shown here is derived from an EMBL/GenBank/DDBJ whole genome shotgun (WGS) entry which is preliminary data.</text>
</comment>
<dbReference type="RefSeq" id="WP_132312279.1">
    <property type="nucleotide sequence ID" value="NZ_SMAR01000020.1"/>
</dbReference>
<accession>A0A4R3NQR5</accession>
<dbReference type="Proteomes" id="UP000295097">
    <property type="component" value="Unassembled WGS sequence"/>
</dbReference>
<evidence type="ECO:0000256" key="3">
    <source>
        <dbReference type="PIRSR" id="PIRSR607837-1"/>
    </source>
</evidence>